<organism evidence="2 3">
    <name type="scientific">Friedmanniomyces endolithicus</name>
    <dbReference type="NCBI Taxonomy" id="329885"/>
    <lineage>
        <taxon>Eukaryota</taxon>
        <taxon>Fungi</taxon>
        <taxon>Dikarya</taxon>
        <taxon>Ascomycota</taxon>
        <taxon>Pezizomycotina</taxon>
        <taxon>Dothideomycetes</taxon>
        <taxon>Dothideomycetidae</taxon>
        <taxon>Mycosphaerellales</taxon>
        <taxon>Teratosphaeriaceae</taxon>
        <taxon>Friedmanniomyces</taxon>
    </lineage>
</organism>
<dbReference type="OrthoDB" id="3920365at2759"/>
<proteinExistence type="predicted"/>
<dbReference type="STRING" id="329885.A0A4U0VA79"/>
<protein>
    <submittedName>
        <fullName evidence="2">Uncharacterized protein</fullName>
    </submittedName>
</protein>
<feature type="compositionally biased region" description="Low complexity" evidence="1">
    <location>
        <begin position="167"/>
        <end position="180"/>
    </location>
</feature>
<feature type="compositionally biased region" description="Polar residues" evidence="1">
    <location>
        <begin position="189"/>
        <end position="200"/>
    </location>
</feature>
<dbReference type="AlphaFoldDB" id="A0A4U0VA79"/>
<dbReference type="Proteomes" id="UP000310066">
    <property type="component" value="Unassembled WGS sequence"/>
</dbReference>
<accession>A0A4U0VA79</accession>
<feature type="compositionally biased region" description="Low complexity" evidence="1">
    <location>
        <begin position="112"/>
        <end position="121"/>
    </location>
</feature>
<evidence type="ECO:0000256" key="1">
    <source>
        <dbReference type="SAM" id="MobiDB-lite"/>
    </source>
</evidence>
<feature type="compositionally biased region" description="Low complexity" evidence="1">
    <location>
        <begin position="207"/>
        <end position="218"/>
    </location>
</feature>
<comment type="caution">
    <text evidence="2">The sequence shown here is derived from an EMBL/GenBank/DDBJ whole genome shotgun (WGS) entry which is preliminary data.</text>
</comment>
<name>A0A4U0VA79_9PEZI</name>
<evidence type="ECO:0000313" key="3">
    <source>
        <dbReference type="Proteomes" id="UP000310066"/>
    </source>
</evidence>
<dbReference type="EMBL" id="NAJP01000010">
    <property type="protein sequence ID" value="TKA45774.1"/>
    <property type="molecule type" value="Genomic_DNA"/>
</dbReference>
<gene>
    <name evidence="2" type="ORF">B0A54_03459</name>
</gene>
<evidence type="ECO:0000313" key="2">
    <source>
        <dbReference type="EMBL" id="TKA45774.1"/>
    </source>
</evidence>
<sequence length="227" mass="24078">MEIATNPVFRPTKPTKIILSPGHGAGWGLERNLPREDKLETLLTRFHAEAATLFAIDRIVTSRVGDLFVLEMGVPFEIRENEGQERVVDVSRRREIVVSPVTVAAETGKIGAGISSVGGSASPPPPTPPPTPLQPTHQPPLQFPQAPQPVQGPQLTAPIQPEQPVPRGVTAAVAAARGIASPLLPATSGKPSQQTTQPEQPVSRGLTPTAPARGPPRTGAKKWFERG</sequence>
<reference evidence="2 3" key="1">
    <citation type="submission" date="2017-03" db="EMBL/GenBank/DDBJ databases">
        <title>Genomes of endolithic fungi from Antarctica.</title>
        <authorList>
            <person name="Coleine C."/>
            <person name="Masonjones S."/>
            <person name="Stajich J.E."/>
        </authorList>
    </citation>
    <scope>NUCLEOTIDE SEQUENCE [LARGE SCALE GENOMIC DNA]</scope>
    <source>
        <strain evidence="2 3">CCFEE 5311</strain>
    </source>
</reference>
<feature type="compositionally biased region" description="Pro residues" evidence="1">
    <location>
        <begin position="122"/>
        <end position="142"/>
    </location>
</feature>
<feature type="region of interest" description="Disordered" evidence="1">
    <location>
        <begin position="110"/>
        <end position="227"/>
    </location>
</feature>